<dbReference type="GO" id="GO:0047472">
    <property type="term" value="F:3-carboxy-cis,cis-muconate cycloisomerase activity"/>
    <property type="evidence" value="ECO:0007669"/>
    <property type="project" value="UniProtKB-EC"/>
</dbReference>
<dbReference type="Gene3D" id="1.10.40.30">
    <property type="entry name" value="Fumarase/aspartase (C-terminal domain)"/>
    <property type="match status" value="1"/>
</dbReference>
<dbReference type="PANTHER" id="PTHR43172:SF2">
    <property type="entry name" value="ADENYLOSUCCINATE LYASE C-TERMINAL DOMAIN-CONTAINING PROTEIN"/>
    <property type="match status" value="1"/>
</dbReference>
<keyword evidence="4" id="KW-0413">Isomerase</keyword>
<dbReference type="PANTHER" id="PTHR43172">
    <property type="entry name" value="ADENYLOSUCCINATE LYASE"/>
    <property type="match status" value="1"/>
</dbReference>
<dbReference type="Pfam" id="PF00206">
    <property type="entry name" value="Lyase_1"/>
    <property type="match status" value="1"/>
</dbReference>
<evidence type="ECO:0000256" key="2">
    <source>
        <dbReference type="NCBIfam" id="TIGR02426"/>
    </source>
</evidence>
<dbReference type="PRINTS" id="PR00149">
    <property type="entry name" value="FUMRATELYASE"/>
</dbReference>
<evidence type="ECO:0000313" key="5">
    <source>
        <dbReference type="Proteomes" id="UP000606490"/>
    </source>
</evidence>
<organism evidence="4 5">
    <name type="scientific">Belnapia mucosa</name>
    <dbReference type="NCBI Taxonomy" id="2804532"/>
    <lineage>
        <taxon>Bacteria</taxon>
        <taxon>Pseudomonadati</taxon>
        <taxon>Pseudomonadota</taxon>
        <taxon>Alphaproteobacteria</taxon>
        <taxon>Acetobacterales</taxon>
        <taxon>Roseomonadaceae</taxon>
        <taxon>Belnapia</taxon>
    </lineage>
</organism>
<dbReference type="InterPro" id="IPR019468">
    <property type="entry name" value="AdenyloSucc_lyase_C"/>
</dbReference>
<comment type="caution">
    <text evidence="4">The sequence shown here is derived from an EMBL/GenBank/DDBJ whole genome shotgun (WGS) entry which is preliminary data.</text>
</comment>
<name>A0ABS1VA14_9PROT</name>
<proteinExistence type="inferred from homology"/>
<evidence type="ECO:0000313" key="4">
    <source>
        <dbReference type="EMBL" id="MBL6458505.1"/>
    </source>
</evidence>
<evidence type="ECO:0000259" key="3">
    <source>
        <dbReference type="SMART" id="SM00998"/>
    </source>
</evidence>
<dbReference type="InterPro" id="IPR012789">
    <property type="entry name" value="Protocat_PcaB-like"/>
</dbReference>
<dbReference type="InterPro" id="IPR020557">
    <property type="entry name" value="Fumarate_lyase_CS"/>
</dbReference>
<dbReference type="SMART" id="SM00998">
    <property type="entry name" value="ADSL_C"/>
    <property type="match status" value="1"/>
</dbReference>
<gene>
    <name evidence="4" type="primary">pcaB</name>
    <name evidence="4" type="ORF">JMJ55_24515</name>
</gene>
<dbReference type="CDD" id="cd01597">
    <property type="entry name" value="pCLME"/>
    <property type="match status" value="1"/>
</dbReference>
<keyword evidence="5" id="KW-1185">Reference proteome</keyword>
<dbReference type="Gene3D" id="1.20.200.10">
    <property type="entry name" value="Fumarase/aspartase (Central domain)"/>
    <property type="match status" value="1"/>
</dbReference>
<dbReference type="Proteomes" id="UP000606490">
    <property type="component" value="Unassembled WGS sequence"/>
</dbReference>
<dbReference type="EMBL" id="JAEUXJ010000015">
    <property type="protein sequence ID" value="MBL6458505.1"/>
    <property type="molecule type" value="Genomic_DNA"/>
</dbReference>
<dbReference type="PRINTS" id="PR00145">
    <property type="entry name" value="ARGSUCLYASE"/>
</dbReference>
<evidence type="ECO:0000256" key="1">
    <source>
        <dbReference type="ARBA" id="ARBA00034772"/>
    </source>
</evidence>
<dbReference type="NCBIfam" id="TIGR02426">
    <property type="entry name" value="protocat_pcaB"/>
    <property type="match status" value="1"/>
</dbReference>
<sequence>MSVNPADSPVLGALYGTEAMRACMGEMAFLQRMLDVEAALARAQARLGIIPAEAAGPITAAARAERLDLPALAAATRNTGYPVVGLVRQLSALAGPEAGRWTHWGATTQDIMDTAVVLQIREGLALVRAELLAVNAGLAGLARRHRGTVMAGRTHLQHALPVTFGYKAAVWLSPLITMVERLDQLRPRVERLQFGGAAGTLASLGNQGLAVQEALAGELGLALPDIPWHVARDGIAEAVSFLGLVCGALSKIATDVILMMQTEVAEVAEPHQEGRGGSSTMPQKRNPISCEYIVAQSRGVHALVPQVLAAMAQDQERGTGPWQTEPLAVGQAFLLTHGALAQARVLAEGLVVDAARMRRNLDSTGGLIVAEAVMMGLAPMLGRGEAHHVVNHACDLALARGIPLAEALLADPKVAERLAPEAVAQLTDPAAYLGSAEAFTDRVLARLG</sequence>
<dbReference type="InterPro" id="IPR000362">
    <property type="entry name" value="Fumarate_lyase_fam"/>
</dbReference>
<accession>A0ABS1VA14</accession>
<dbReference type="EC" id="5.5.1.2" evidence="2"/>
<feature type="domain" description="Adenylosuccinate lyase C-terminal" evidence="3">
    <location>
        <begin position="365"/>
        <end position="444"/>
    </location>
</feature>
<dbReference type="Pfam" id="PF10397">
    <property type="entry name" value="ADSL_C"/>
    <property type="match status" value="1"/>
</dbReference>
<dbReference type="RefSeq" id="WP_202828245.1">
    <property type="nucleotide sequence ID" value="NZ_JAEUXJ010000015.1"/>
</dbReference>
<protein>
    <recommendedName>
        <fullName evidence="2">3-carboxy-cis,cis-muconate cycloisomerase</fullName>
        <ecNumber evidence="2">5.5.1.2</ecNumber>
    </recommendedName>
</protein>
<dbReference type="InterPro" id="IPR022761">
    <property type="entry name" value="Fumarate_lyase_N"/>
</dbReference>
<reference evidence="4 5" key="1">
    <citation type="submission" date="2021-01" db="EMBL/GenBank/DDBJ databases">
        <title>Belnapia mucosa sp. nov. and Belnapia arida sp. nov., isolated from the Tabernas Desert (Almeria, Spain).</title>
        <authorList>
            <person name="Molina-Menor E."/>
            <person name="Vidal-Verdu A."/>
            <person name="Calonge A."/>
            <person name="Satari L."/>
            <person name="Pereto Magraner J."/>
            <person name="Porcar Miralles M."/>
        </authorList>
    </citation>
    <scope>NUCLEOTIDE SEQUENCE [LARGE SCALE GENOMIC DNA]</scope>
    <source>
        <strain evidence="4 5">T6</strain>
    </source>
</reference>
<dbReference type="InterPro" id="IPR008948">
    <property type="entry name" value="L-Aspartase-like"/>
</dbReference>
<comment type="similarity">
    <text evidence="1">Belongs to the class-II fumarase/aspartase family.</text>
</comment>
<dbReference type="PROSITE" id="PS00163">
    <property type="entry name" value="FUMARATE_LYASES"/>
    <property type="match status" value="1"/>
</dbReference>
<dbReference type="SUPFAM" id="SSF48557">
    <property type="entry name" value="L-aspartase-like"/>
    <property type="match status" value="1"/>
</dbReference>